<name>A0A4R1QTJ7_9FIRM</name>
<dbReference type="Proteomes" id="UP000295184">
    <property type="component" value="Unassembled WGS sequence"/>
</dbReference>
<organism evidence="1 2">
    <name type="scientific">Allofournierella massiliensis</name>
    <dbReference type="NCBI Taxonomy" id="1650663"/>
    <lineage>
        <taxon>Bacteria</taxon>
        <taxon>Bacillati</taxon>
        <taxon>Bacillota</taxon>
        <taxon>Clostridia</taxon>
        <taxon>Eubacteriales</taxon>
        <taxon>Oscillospiraceae</taxon>
        <taxon>Allofournierella</taxon>
    </lineage>
</organism>
<dbReference type="EMBL" id="SLUM01000023">
    <property type="protein sequence ID" value="TCL54204.1"/>
    <property type="molecule type" value="Genomic_DNA"/>
</dbReference>
<proteinExistence type="predicted"/>
<dbReference type="OrthoDB" id="1911537at2"/>
<reference evidence="1 2" key="1">
    <citation type="submission" date="2019-03" db="EMBL/GenBank/DDBJ databases">
        <title>Genomic Encyclopedia of Type Strains, Phase IV (KMG-IV): sequencing the most valuable type-strain genomes for metagenomic binning, comparative biology and taxonomic classification.</title>
        <authorList>
            <person name="Goeker M."/>
        </authorList>
    </citation>
    <scope>NUCLEOTIDE SEQUENCE [LARGE SCALE GENOMIC DNA]</scope>
    <source>
        <strain evidence="1 2">DSM 100451</strain>
    </source>
</reference>
<evidence type="ECO:0000313" key="1">
    <source>
        <dbReference type="EMBL" id="TCL54204.1"/>
    </source>
</evidence>
<gene>
    <name evidence="1" type="ORF">EDD77_12360</name>
</gene>
<evidence type="ECO:0008006" key="3">
    <source>
        <dbReference type="Google" id="ProtNLM"/>
    </source>
</evidence>
<accession>A0A4R1QTJ7</accession>
<dbReference type="STRING" id="1650663.GCA_001486665_01263"/>
<evidence type="ECO:0000313" key="2">
    <source>
        <dbReference type="Proteomes" id="UP000295184"/>
    </source>
</evidence>
<sequence length="185" mass="21520">MDEKEKKLREDLEFHLDTLRRNLEAVSMEDLKTKYAKPFKDLKDSICKTATEYTKYISLNGIRIKSHYGDNAIRYINEAIKDTPYLKKISEAAFERQDMEEIAALAKQLREVVLQSLYVFSLPLFCLYVPTECMKDYHTLPEIYNDVTSQVLRNGEWQLAEHIRPGELIPVQIIFEVPAPSEEAA</sequence>
<comment type="caution">
    <text evidence="1">The sequence shown here is derived from an EMBL/GenBank/DDBJ whole genome shotgun (WGS) entry which is preliminary data.</text>
</comment>
<dbReference type="AlphaFoldDB" id="A0A4R1QTJ7"/>
<dbReference type="RefSeq" id="WP_058963729.1">
    <property type="nucleotide sequence ID" value="NZ_CABKVM010000015.1"/>
</dbReference>
<protein>
    <recommendedName>
        <fullName evidence="3">Decarboxylase</fullName>
    </recommendedName>
</protein>